<name>A0A388SF98_9BURK</name>
<keyword evidence="3" id="KW-1185">Reference proteome</keyword>
<dbReference type="Pfam" id="PF05662">
    <property type="entry name" value="YadA_stalk"/>
    <property type="match status" value="2"/>
</dbReference>
<proteinExistence type="predicted"/>
<dbReference type="Gene3D" id="2.20.70.140">
    <property type="match status" value="1"/>
</dbReference>
<dbReference type="AlphaFoldDB" id="A0A388SF98"/>
<dbReference type="EMBL" id="BGZJ01000001">
    <property type="protein sequence ID" value="GBO94139.1"/>
    <property type="molecule type" value="Genomic_DNA"/>
</dbReference>
<dbReference type="InterPro" id="IPR011049">
    <property type="entry name" value="Serralysin-like_metalloprot_C"/>
</dbReference>
<comment type="caution">
    <text evidence="2">The sequence shown here is derived from an EMBL/GenBank/DDBJ whole genome shotgun (WGS) entry which is preliminary data.</text>
</comment>
<dbReference type="GO" id="GO:0019867">
    <property type="term" value="C:outer membrane"/>
    <property type="evidence" value="ECO:0007669"/>
    <property type="project" value="InterPro"/>
</dbReference>
<dbReference type="Gene3D" id="1.20.5.170">
    <property type="match status" value="1"/>
</dbReference>
<dbReference type="Gene3D" id="2.150.10.10">
    <property type="entry name" value="Serralysin-like metalloprotease, C-terminal"/>
    <property type="match status" value="1"/>
</dbReference>
<accession>A0A388SF98</accession>
<feature type="domain" description="Trimeric autotransporter adhesin YadA-like stalk" evidence="1">
    <location>
        <begin position="4"/>
        <end position="42"/>
    </location>
</feature>
<dbReference type="SUPFAM" id="SSF101967">
    <property type="entry name" value="Adhesin YadA, collagen-binding domain"/>
    <property type="match status" value="2"/>
</dbReference>
<dbReference type="InterPro" id="IPR008635">
    <property type="entry name" value="Coiled_stalk_dom"/>
</dbReference>
<dbReference type="Proteomes" id="UP000266091">
    <property type="component" value="Unassembled WGS sequence"/>
</dbReference>
<protein>
    <recommendedName>
        <fullName evidence="1">Trimeric autotransporter adhesin YadA-like stalk domain-containing protein</fullName>
    </recommendedName>
</protein>
<evidence type="ECO:0000313" key="2">
    <source>
        <dbReference type="EMBL" id="GBO94139.1"/>
    </source>
</evidence>
<reference evidence="2 3" key="1">
    <citation type="journal article" date="2018" name="Int. J. Syst. Evol. Microbiol.">
        <title>Mesosutterella multiformis gen. nov., sp. nov., a member of the family Sutterellaceae and Sutterella megalosphaeroides sp. nov., isolated from human faeces.</title>
        <authorList>
            <person name="Sakamoto M."/>
            <person name="Ikeyama N."/>
            <person name="Kunihiro T."/>
            <person name="Iino T."/>
            <person name="Yuki M."/>
            <person name="Ohkuma M."/>
        </authorList>
    </citation>
    <scope>NUCLEOTIDE SEQUENCE [LARGE SCALE GENOMIC DNA]</scope>
    <source>
        <strain evidence="2 3">4NBBH2</strain>
    </source>
</reference>
<feature type="domain" description="Trimeric autotransporter adhesin YadA-like stalk" evidence="1">
    <location>
        <begin position="132"/>
        <end position="174"/>
    </location>
</feature>
<gene>
    <name evidence="2" type="ORF">MESMUL_14930</name>
</gene>
<sequence>MTRQITGVAAGSEDTDAVNVAQLRAATLTAINTSANTTTVTTDDPNLSVKSETVKLPITSEGEDPTPVAEASGKDYSVTLSQDLTNMHSATFSNPDVSSTTTVINTNGVTITGGTSGTVSLTSTGLNNGGNKITKVAPGTISATSSDAVNGAQLHETNVNVQKNATNIAANRTDIDNS</sequence>
<evidence type="ECO:0000313" key="3">
    <source>
        <dbReference type="Proteomes" id="UP000266091"/>
    </source>
</evidence>
<organism evidence="2 3">
    <name type="scientific">Mesosutterella multiformis</name>
    <dbReference type="NCBI Taxonomy" id="2259133"/>
    <lineage>
        <taxon>Bacteria</taxon>
        <taxon>Pseudomonadati</taxon>
        <taxon>Pseudomonadota</taxon>
        <taxon>Betaproteobacteria</taxon>
        <taxon>Burkholderiales</taxon>
        <taxon>Sutterellaceae</taxon>
        <taxon>Mesosutterella</taxon>
    </lineage>
</organism>
<dbReference type="RefSeq" id="WP_202973740.1">
    <property type="nucleotide sequence ID" value="NZ_BGZJ01000001.1"/>
</dbReference>
<evidence type="ECO:0000259" key="1">
    <source>
        <dbReference type="Pfam" id="PF05662"/>
    </source>
</evidence>